<feature type="domain" description="Dinitrogenase iron-molybdenum cofactor biosynthesis" evidence="1">
    <location>
        <begin position="10"/>
        <end position="96"/>
    </location>
</feature>
<protein>
    <submittedName>
        <fullName evidence="2">Dinitrogenase iron-molybdenum cofactor biosynthesis protein</fullName>
    </submittedName>
</protein>
<evidence type="ECO:0000313" key="3">
    <source>
        <dbReference type="Proteomes" id="UP000285961"/>
    </source>
</evidence>
<comment type="caution">
    <text evidence="2">The sequence shown here is derived from an EMBL/GenBank/DDBJ whole genome shotgun (WGS) entry which is preliminary data.</text>
</comment>
<dbReference type="Proteomes" id="UP000285961">
    <property type="component" value="Unassembled WGS sequence"/>
</dbReference>
<dbReference type="Gene3D" id="3.30.420.130">
    <property type="entry name" value="Dinitrogenase iron-molybdenum cofactor biosynthesis domain"/>
    <property type="match status" value="1"/>
</dbReference>
<gene>
    <name evidence="2" type="ORF">C4532_18100</name>
</gene>
<dbReference type="InterPro" id="IPR036105">
    <property type="entry name" value="DiNase_FeMo-co_biosyn_sf"/>
</dbReference>
<dbReference type="SUPFAM" id="SSF53146">
    <property type="entry name" value="Nitrogenase accessory factor-like"/>
    <property type="match status" value="1"/>
</dbReference>
<proteinExistence type="predicted"/>
<organism evidence="2 3">
    <name type="scientific">Candidatus Abyssobacteria bacterium SURF_17</name>
    <dbReference type="NCBI Taxonomy" id="2093361"/>
    <lineage>
        <taxon>Bacteria</taxon>
        <taxon>Pseudomonadati</taxon>
        <taxon>Candidatus Hydrogenedentota</taxon>
        <taxon>Candidatus Abyssobacteria</taxon>
    </lineage>
</organism>
<dbReference type="Pfam" id="PF02579">
    <property type="entry name" value="Nitro_FeMo-Co"/>
    <property type="match status" value="1"/>
</dbReference>
<dbReference type="AlphaFoldDB" id="A0A419EPR8"/>
<reference evidence="2 3" key="1">
    <citation type="journal article" date="2017" name="ISME J.">
        <title>Energy and carbon metabolisms in a deep terrestrial subsurface fluid microbial community.</title>
        <authorList>
            <person name="Momper L."/>
            <person name="Jungbluth S.P."/>
            <person name="Lee M.D."/>
            <person name="Amend J.P."/>
        </authorList>
    </citation>
    <scope>NUCLEOTIDE SEQUENCE [LARGE SCALE GENOMIC DNA]</scope>
    <source>
        <strain evidence="2">SURF_17</strain>
    </source>
</reference>
<dbReference type="InterPro" id="IPR003731">
    <property type="entry name" value="Di-Nase_FeMo-co_biosynth"/>
</dbReference>
<evidence type="ECO:0000313" key="2">
    <source>
        <dbReference type="EMBL" id="RJP64975.1"/>
    </source>
</evidence>
<name>A0A419EPR8_9BACT</name>
<dbReference type="EMBL" id="QZKI01000131">
    <property type="protein sequence ID" value="RJP64975.1"/>
    <property type="molecule type" value="Genomic_DNA"/>
</dbReference>
<evidence type="ECO:0000259" key="1">
    <source>
        <dbReference type="Pfam" id="PF02579"/>
    </source>
</evidence>
<sequence length="137" mass="15153">MRVAVPIWQQRVSPVFDTAARLLLLDVEGGLEVSRTEQFIGGLSLPARTHRLAELGVDVLLCGAISRELESMLAASGTKVVPWVSGNVDDVMSCYISGKPLDGRFQMPGCGRCRRRYGGPRRQDTARYWAGRMEETE</sequence>
<accession>A0A419EPR8</accession>